<dbReference type="InterPro" id="IPR057089">
    <property type="entry name" value="C2_TIP"/>
</dbReference>
<keyword evidence="6 8" id="KW-0472">Membrane</keyword>
<dbReference type="PANTHER" id="PTHR13412">
    <property type="entry name" value="T-CELL IMMUNOMODULATORY PROTEIN HOMOLOG"/>
    <property type="match status" value="1"/>
</dbReference>
<sequence>MAAAGRLPSSWALLAPLLAGLALLGVGPVPVRALHNVTAELFGAEAWGTLAAFGDLNSDKQTDLFVLRERNDLIVFLADQNAPYFKPKVKVSLNALITSVVPGDYDGDSQMDVLLTYFPKNHANSDLGAVIFWGQNQTLGKFVLRVFNTYHWILKEKINLFNGDLIPDVFGITNESNQPQILLGGNLSWHPALTTKSKMRIPHSHAFIDLTADFTADLFLTTLSASSTFQFEIWENVVRNLFFEAFLNDAVNGLLKFLLADGDGHMDHLLPGCEDKNCQKSIIYLARSGTKQWIPVLQEFSNKGTLWGFVPFVHEQRPTEIPLPITLHIGDYNMDGYPDALAILKNTSGSNQQAFLLENVPCNNASCEGAHRMFRVYWELMDLNQIRDAMVATFFDIYEDGILDIVVLSKGYTKNDFAIHTLKNNFEADAYFVKVIVLSGLCSNDCPRKITPFGVNQPGPYIMYTTVDANGYLKNGSAGQLSQSAHLALQLPYNVLGLGRSANFLDHLYVGIPRPSGEKSIRKQEWTAIIPNSQLIVIPYPHNVPRSWSAKLYLTPSNIVLLTAIALIGVCVFILAIIGILHWQEKKADDREKRQEAHRFHFDAM</sequence>
<keyword evidence="12" id="KW-1185">Reference proteome</keyword>
<evidence type="ECO:0000256" key="6">
    <source>
        <dbReference type="ARBA" id="ARBA00023136"/>
    </source>
</evidence>
<reference evidence="11" key="2">
    <citation type="submission" date="2025-09" db="UniProtKB">
        <authorList>
            <consortium name="Ensembl"/>
        </authorList>
    </citation>
    <scope>IDENTIFICATION</scope>
</reference>
<evidence type="ECO:0000259" key="10">
    <source>
        <dbReference type="Pfam" id="PF23122"/>
    </source>
</evidence>
<dbReference type="Ensembl" id="ENSCAFT00020037773.1">
    <property type="protein sequence ID" value="ENSCAFP00020032722.1"/>
    <property type="gene ID" value="ENSCAFG00020025448.1"/>
</dbReference>
<evidence type="ECO:0000256" key="3">
    <source>
        <dbReference type="ARBA" id="ARBA00022692"/>
    </source>
</evidence>
<dbReference type="GeneTree" id="ENSGT00390000013367"/>
<feature type="signal peptide" evidence="9">
    <location>
        <begin position="1"/>
        <end position="33"/>
    </location>
</feature>
<evidence type="ECO:0000313" key="12">
    <source>
        <dbReference type="Proteomes" id="UP000694391"/>
    </source>
</evidence>
<dbReference type="AlphaFoldDB" id="A0A8C0LP72"/>
<dbReference type="Proteomes" id="UP000694391">
    <property type="component" value="Unplaced"/>
</dbReference>
<protein>
    <submittedName>
        <fullName evidence="11">Integrin alpha FG-GAP repeat containing 1</fullName>
    </submittedName>
</protein>
<dbReference type="Pfam" id="PF23122">
    <property type="entry name" value="C2_ITFG1"/>
    <property type="match status" value="1"/>
</dbReference>
<evidence type="ECO:0000256" key="9">
    <source>
        <dbReference type="SAM" id="SignalP"/>
    </source>
</evidence>
<evidence type="ECO:0000256" key="1">
    <source>
        <dbReference type="ARBA" id="ARBA00004479"/>
    </source>
</evidence>
<dbReference type="InterPro" id="IPR028994">
    <property type="entry name" value="Integrin_alpha_N"/>
</dbReference>
<evidence type="ECO:0000256" key="8">
    <source>
        <dbReference type="SAM" id="Phobius"/>
    </source>
</evidence>
<proteinExistence type="inferred from homology"/>
<dbReference type="GO" id="GO:0005886">
    <property type="term" value="C:plasma membrane"/>
    <property type="evidence" value="ECO:0007669"/>
    <property type="project" value="TreeGrafter"/>
</dbReference>
<gene>
    <name evidence="11" type="primary">ITFG1</name>
</gene>
<feature type="domain" description="T-cell immunomodulatory protein TIP C2" evidence="10">
    <location>
        <begin position="452"/>
        <end position="553"/>
    </location>
</feature>
<feature type="transmembrane region" description="Helical" evidence="8">
    <location>
        <begin position="559"/>
        <end position="583"/>
    </location>
</feature>
<evidence type="ECO:0000256" key="7">
    <source>
        <dbReference type="ARBA" id="ARBA00023180"/>
    </source>
</evidence>
<accession>A0A8C0LP72</accession>
<dbReference type="InterPro" id="IPR024881">
    <property type="entry name" value="Tip"/>
</dbReference>
<evidence type="ECO:0000256" key="2">
    <source>
        <dbReference type="ARBA" id="ARBA00006496"/>
    </source>
</evidence>
<feature type="chain" id="PRO_5034798344" evidence="9">
    <location>
        <begin position="34"/>
        <end position="605"/>
    </location>
</feature>
<keyword evidence="5 8" id="KW-1133">Transmembrane helix</keyword>
<dbReference type="Pfam" id="PF13517">
    <property type="entry name" value="FG-GAP_3"/>
    <property type="match status" value="1"/>
</dbReference>
<evidence type="ECO:0000256" key="5">
    <source>
        <dbReference type="ARBA" id="ARBA00022989"/>
    </source>
</evidence>
<keyword evidence="7" id="KW-0325">Glycoprotein</keyword>
<dbReference type="SUPFAM" id="SSF69318">
    <property type="entry name" value="Integrin alpha N-terminal domain"/>
    <property type="match status" value="1"/>
</dbReference>
<organism evidence="11 12">
    <name type="scientific">Canis lupus dingo</name>
    <name type="common">dingo</name>
    <dbReference type="NCBI Taxonomy" id="286419"/>
    <lineage>
        <taxon>Eukaryota</taxon>
        <taxon>Metazoa</taxon>
        <taxon>Chordata</taxon>
        <taxon>Craniata</taxon>
        <taxon>Vertebrata</taxon>
        <taxon>Euteleostomi</taxon>
        <taxon>Mammalia</taxon>
        <taxon>Eutheria</taxon>
        <taxon>Laurasiatheria</taxon>
        <taxon>Carnivora</taxon>
        <taxon>Caniformia</taxon>
        <taxon>Canidae</taxon>
        <taxon>Canis</taxon>
    </lineage>
</organism>
<keyword evidence="4 9" id="KW-0732">Signal</keyword>
<dbReference type="PANTHER" id="PTHR13412:SF0">
    <property type="entry name" value="T-CELL IMMUNOMODULATORY PROTEIN"/>
    <property type="match status" value="1"/>
</dbReference>
<keyword evidence="3 8" id="KW-0812">Transmembrane</keyword>
<comment type="subcellular location">
    <subcellularLocation>
        <location evidence="1">Membrane</location>
        <topology evidence="1">Single-pass type I membrane protein</topology>
    </subcellularLocation>
</comment>
<dbReference type="InterPro" id="IPR013517">
    <property type="entry name" value="FG-GAP"/>
</dbReference>
<name>A0A8C0LP72_CANLU</name>
<reference evidence="11" key="1">
    <citation type="submission" date="2025-08" db="UniProtKB">
        <authorList>
            <consortium name="Ensembl"/>
        </authorList>
    </citation>
    <scope>IDENTIFICATION</scope>
</reference>
<evidence type="ECO:0000313" key="11">
    <source>
        <dbReference type="Ensembl" id="ENSCAFP00020032722.1"/>
    </source>
</evidence>
<comment type="similarity">
    <text evidence="2">Belongs to the TIP family.</text>
</comment>
<evidence type="ECO:0000256" key="4">
    <source>
        <dbReference type="ARBA" id="ARBA00022729"/>
    </source>
</evidence>